<dbReference type="Proteomes" id="UP000465221">
    <property type="component" value="Unassembled WGS sequence"/>
</dbReference>
<feature type="signal peptide" evidence="1">
    <location>
        <begin position="1"/>
        <end position="15"/>
    </location>
</feature>
<evidence type="ECO:0000313" key="3">
    <source>
        <dbReference type="Proteomes" id="UP000465221"/>
    </source>
</evidence>
<proteinExistence type="predicted"/>
<evidence type="ECO:0000256" key="1">
    <source>
        <dbReference type="SAM" id="SignalP"/>
    </source>
</evidence>
<gene>
    <name evidence="2" type="ORF">IFM46972_08531</name>
</gene>
<comment type="caution">
    <text evidence="2">The sequence shown here is derived from an EMBL/GenBank/DDBJ whole genome shotgun (WGS) entry which is preliminary data.</text>
</comment>
<feature type="chain" id="PRO_5034395682" evidence="1">
    <location>
        <begin position="16"/>
        <end position="95"/>
    </location>
</feature>
<keyword evidence="1" id="KW-0732">Signal</keyword>
<reference evidence="2 3" key="1">
    <citation type="submission" date="2020-01" db="EMBL/GenBank/DDBJ databases">
        <title>Draft genome sequence of Aspergillus udagawae IFM 46972.</title>
        <authorList>
            <person name="Takahashi H."/>
            <person name="Yaguchi T."/>
        </authorList>
    </citation>
    <scope>NUCLEOTIDE SEQUENCE [LARGE SCALE GENOMIC DNA]</scope>
    <source>
        <strain evidence="2 3">IFM 46972</strain>
    </source>
</reference>
<organism evidence="2 3">
    <name type="scientific">Aspergillus udagawae</name>
    <dbReference type="NCBI Taxonomy" id="91492"/>
    <lineage>
        <taxon>Eukaryota</taxon>
        <taxon>Fungi</taxon>
        <taxon>Dikarya</taxon>
        <taxon>Ascomycota</taxon>
        <taxon>Pezizomycotina</taxon>
        <taxon>Eurotiomycetes</taxon>
        <taxon>Eurotiomycetidae</taxon>
        <taxon>Eurotiales</taxon>
        <taxon>Aspergillaceae</taxon>
        <taxon>Aspergillus</taxon>
        <taxon>Aspergillus subgen. Fumigati</taxon>
    </lineage>
</organism>
<sequence>MALGGLLVWMGGAVAFGLKSRCSIYDIPEEIIFVHSSLFWLSVSAGGHIYVTLSPEPPVAPYLSRVKSLSALPSFYRLRSPLKIKSGIQDGRRIR</sequence>
<evidence type="ECO:0000313" key="2">
    <source>
        <dbReference type="EMBL" id="GFF48360.1"/>
    </source>
</evidence>
<name>A0A8H3P7V4_9EURO</name>
<dbReference type="EMBL" id="BLKC01000073">
    <property type="protein sequence ID" value="GFF48360.1"/>
    <property type="molecule type" value="Genomic_DNA"/>
</dbReference>
<accession>A0A8H3P7V4</accession>
<protein>
    <submittedName>
        <fullName evidence="2">Uncharacterized protein</fullName>
    </submittedName>
</protein>
<dbReference type="AlphaFoldDB" id="A0A8H3P7V4"/>